<name>A0A0C9WYC4_9AGAR</name>
<evidence type="ECO:0000256" key="3">
    <source>
        <dbReference type="ARBA" id="ARBA00022989"/>
    </source>
</evidence>
<dbReference type="PANTHER" id="PTHR23423">
    <property type="entry name" value="ORGANIC SOLUTE TRANSPORTER-RELATED"/>
    <property type="match status" value="1"/>
</dbReference>
<evidence type="ECO:0000256" key="4">
    <source>
        <dbReference type="ARBA" id="ARBA00023136"/>
    </source>
</evidence>
<evidence type="ECO:0000256" key="2">
    <source>
        <dbReference type="ARBA" id="ARBA00022692"/>
    </source>
</evidence>
<keyword evidence="7" id="KW-1185">Reference proteome</keyword>
<dbReference type="GO" id="GO:0016020">
    <property type="term" value="C:membrane"/>
    <property type="evidence" value="ECO:0007669"/>
    <property type="project" value="UniProtKB-SubCell"/>
</dbReference>
<reference evidence="6 7" key="1">
    <citation type="submission" date="2014-04" db="EMBL/GenBank/DDBJ databases">
        <authorList>
            <consortium name="DOE Joint Genome Institute"/>
            <person name="Kuo A."/>
            <person name="Kohler A."/>
            <person name="Nagy L.G."/>
            <person name="Floudas D."/>
            <person name="Copeland A."/>
            <person name="Barry K.W."/>
            <person name="Cichocki N."/>
            <person name="Veneault-Fourrey C."/>
            <person name="LaButti K."/>
            <person name="Lindquist E.A."/>
            <person name="Lipzen A."/>
            <person name="Lundell T."/>
            <person name="Morin E."/>
            <person name="Murat C."/>
            <person name="Sun H."/>
            <person name="Tunlid A."/>
            <person name="Henrissat B."/>
            <person name="Grigoriev I.V."/>
            <person name="Hibbett D.S."/>
            <person name="Martin F."/>
            <person name="Nordberg H.P."/>
            <person name="Cantor M.N."/>
            <person name="Hua S.X."/>
        </authorList>
    </citation>
    <scope>NUCLEOTIDE SEQUENCE [LARGE SCALE GENOMIC DNA]</scope>
    <source>
        <strain evidence="6 7">LaAM-08-1</strain>
    </source>
</reference>
<dbReference type="Pfam" id="PF03619">
    <property type="entry name" value="Solute_trans_a"/>
    <property type="match status" value="1"/>
</dbReference>
<dbReference type="EMBL" id="KN838683">
    <property type="protein sequence ID" value="KIJ97825.1"/>
    <property type="molecule type" value="Genomic_DNA"/>
</dbReference>
<feature type="transmembrane region" description="Helical" evidence="5">
    <location>
        <begin position="66"/>
        <end position="86"/>
    </location>
</feature>
<dbReference type="SMART" id="SM01417">
    <property type="entry name" value="Solute_trans_a"/>
    <property type="match status" value="1"/>
</dbReference>
<evidence type="ECO:0000256" key="1">
    <source>
        <dbReference type="ARBA" id="ARBA00004141"/>
    </source>
</evidence>
<dbReference type="AlphaFoldDB" id="A0A0C9WYC4"/>
<feature type="transmembrane region" description="Helical" evidence="5">
    <location>
        <begin position="98"/>
        <end position="117"/>
    </location>
</feature>
<feature type="transmembrane region" description="Helical" evidence="5">
    <location>
        <begin position="274"/>
        <end position="294"/>
    </location>
</feature>
<feature type="transmembrane region" description="Helical" evidence="5">
    <location>
        <begin position="155"/>
        <end position="177"/>
    </location>
</feature>
<feature type="transmembrane region" description="Helical" evidence="5">
    <location>
        <begin position="30"/>
        <end position="54"/>
    </location>
</feature>
<organism evidence="6 7">
    <name type="scientific">Laccaria amethystina LaAM-08-1</name>
    <dbReference type="NCBI Taxonomy" id="1095629"/>
    <lineage>
        <taxon>Eukaryota</taxon>
        <taxon>Fungi</taxon>
        <taxon>Dikarya</taxon>
        <taxon>Basidiomycota</taxon>
        <taxon>Agaricomycotina</taxon>
        <taxon>Agaricomycetes</taxon>
        <taxon>Agaricomycetidae</taxon>
        <taxon>Agaricales</taxon>
        <taxon>Agaricineae</taxon>
        <taxon>Hydnangiaceae</taxon>
        <taxon>Laccaria</taxon>
    </lineage>
</organism>
<protein>
    <recommendedName>
        <fullName evidence="8">DUF300-domain-containing protein</fullName>
    </recommendedName>
</protein>
<proteinExistence type="predicted"/>
<dbReference type="STRING" id="1095629.A0A0C9WYC4"/>
<reference evidence="7" key="2">
    <citation type="submission" date="2015-01" db="EMBL/GenBank/DDBJ databases">
        <title>Evolutionary Origins and Diversification of the Mycorrhizal Mutualists.</title>
        <authorList>
            <consortium name="DOE Joint Genome Institute"/>
            <consortium name="Mycorrhizal Genomics Consortium"/>
            <person name="Kohler A."/>
            <person name="Kuo A."/>
            <person name="Nagy L.G."/>
            <person name="Floudas D."/>
            <person name="Copeland A."/>
            <person name="Barry K.W."/>
            <person name="Cichocki N."/>
            <person name="Veneault-Fourrey C."/>
            <person name="LaButti K."/>
            <person name="Lindquist E.A."/>
            <person name="Lipzen A."/>
            <person name="Lundell T."/>
            <person name="Morin E."/>
            <person name="Murat C."/>
            <person name="Riley R."/>
            <person name="Ohm R."/>
            <person name="Sun H."/>
            <person name="Tunlid A."/>
            <person name="Henrissat B."/>
            <person name="Grigoriev I.V."/>
            <person name="Hibbett D.S."/>
            <person name="Martin F."/>
        </authorList>
    </citation>
    <scope>NUCLEOTIDE SEQUENCE [LARGE SCALE GENOMIC DNA]</scope>
    <source>
        <strain evidence="7">LaAM-08-1</strain>
    </source>
</reference>
<dbReference type="HOGENOM" id="CLU_012923_7_1_1"/>
<feature type="transmembrane region" description="Helical" evidence="5">
    <location>
        <begin position="232"/>
        <end position="254"/>
    </location>
</feature>
<keyword evidence="3 5" id="KW-1133">Transmembrane helix</keyword>
<keyword evidence="2 5" id="KW-0812">Transmembrane</keyword>
<accession>A0A0C9WYC4</accession>
<dbReference type="OrthoDB" id="5348404at2759"/>
<feature type="transmembrane region" description="Helical" evidence="5">
    <location>
        <begin position="197"/>
        <end position="220"/>
    </location>
</feature>
<keyword evidence="4 5" id="KW-0472">Membrane</keyword>
<sequence length="401" mass="46191">MRCTSSDNATEIDQSTFWDPHGIHWDTHKIGWTIAGACALLTVLISAITVFQHFRNYTNRSQQRQIIRILYMPPVYAIISFFSYRFFRDYTYYSLIEVVYEAVTLSAFLLLIIDYVASTATGHSAEKAIERKDKRPLPFPFCCWRYRPTKVYFMYTVKWFVLQYVIIRPAVSIAGIIAQSYDVLCEAEGFNWRFASVWLSAIDFVSISVALYGLFMFYGLTAEELKDRRPLAKFLSIKLIVMFTFYQSFVFSAMEGRVIKATKYWTAANIADGLNALTICIEMVFFAILMWWAYTPAEYYRKEGTPATGIWRPLWDSINYADFALEIIGSFKFFIDYVLGKPSAHGHGQRSEEQDSQSPPKKNFAEAFGISSTLRAPSEVPISEEYITLDPKSSDREFTAL</sequence>
<evidence type="ECO:0000313" key="6">
    <source>
        <dbReference type="EMBL" id="KIJ97825.1"/>
    </source>
</evidence>
<dbReference type="InterPro" id="IPR005178">
    <property type="entry name" value="Ostalpha/TMEM184C"/>
</dbReference>
<evidence type="ECO:0000313" key="7">
    <source>
        <dbReference type="Proteomes" id="UP000054477"/>
    </source>
</evidence>
<evidence type="ECO:0008006" key="8">
    <source>
        <dbReference type="Google" id="ProtNLM"/>
    </source>
</evidence>
<comment type="subcellular location">
    <subcellularLocation>
        <location evidence="1">Membrane</location>
        <topology evidence="1">Multi-pass membrane protein</topology>
    </subcellularLocation>
</comment>
<dbReference type="Proteomes" id="UP000054477">
    <property type="component" value="Unassembled WGS sequence"/>
</dbReference>
<evidence type="ECO:0000256" key="5">
    <source>
        <dbReference type="SAM" id="Phobius"/>
    </source>
</evidence>
<gene>
    <name evidence="6" type="ORF">K443DRAFT_681259</name>
</gene>